<evidence type="ECO:0000256" key="7">
    <source>
        <dbReference type="SAM" id="MobiDB-lite"/>
    </source>
</evidence>
<keyword evidence="2" id="KW-0963">Cytoplasm</keyword>
<keyword evidence="5" id="KW-0832">Ubl conjugation</keyword>
<reference evidence="9" key="1">
    <citation type="submission" date="2021-03" db="EMBL/GenBank/DDBJ databases">
        <authorList>
            <person name="Bekaert M."/>
        </authorList>
    </citation>
    <scope>NUCLEOTIDE SEQUENCE</scope>
</reference>
<dbReference type="InterPro" id="IPR011010">
    <property type="entry name" value="DNA_brk_join_enz"/>
</dbReference>
<keyword evidence="10" id="KW-1185">Reference proteome</keyword>
<feature type="compositionally biased region" description="Basic and acidic residues" evidence="7">
    <location>
        <begin position="296"/>
        <end position="311"/>
    </location>
</feature>
<gene>
    <name evidence="9" type="ORF">MEDL_65759</name>
</gene>
<keyword evidence="6" id="KW-0233">DNA recombination</keyword>
<evidence type="ECO:0000256" key="1">
    <source>
        <dbReference type="ARBA" id="ARBA00004496"/>
    </source>
</evidence>
<protein>
    <recommendedName>
        <fullName evidence="8">Tyr recombinase domain-containing protein</fullName>
    </recommendedName>
</protein>
<dbReference type="InterPro" id="IPR002104">
    <property type="entry name" value="Integrase_catalytic"/>
</dbReference>
<name>A0A8S3VGR6_MYTED</name>
<dbReference type="PANTHER" id="PTHR21446">
    <property type="entry name" value="DUF3504 DOMAIN-CONTAINING PROTEIN"/>
    <property type="match status" value="1"/>
</dbReference>
<feature type="domain" description="Tyr recombinase" evidence="8">
    <location>
        <begin position="857"/>
        <end position="1030"/>
    </location>
</feature>
<comment type="subcellular location">
    <subcellularLocation>
        <location evidence="1">Cytoplasm</location>
    </subcellularLocation>
</comment>
<dbReference type="InterPro" id="IPR021893">
    <property type="entry name" value="ZMYM2-like_C"/>
</dbReference>
<dbReference type="InterPro" id="IPR052787">
    <property type="entry name" value="MAVS"/>
</dbReference>
<evidence type="ECO:0000256" key="3">
    <source>
        <dbReference type="ARBA" id="ARBA00022499"/>
    </source>
</evidence>
<organism evidence="9 10">
    <name type="scientific">Mytilus edulis</name>
    <name type="common">Blue mussel</name>
    <dbReference type="NCBI Taxonomy" id="6550"/>
    <lineage>
        <taxon>Eukaryota</taxon>
        <taxon>Metazoa</taxon>
        <taxon>Spiralia</taxon>
        <taxon>Lophotrochozoa</taxon>
        <taxon>Mollusca</taxon>
        <taxon>Bivalvia</taxon>
        <taxon>Autobranchia</taxon>
        <taxon>Pteriomorphia</taxon>
        <taxon>Mytilida</taxon>
        <taxon>Mytiloidea</taxon>
        <taxon>Mytilidae</taxon>
        <taxon>Mytilinae</taxon>
        <taxon>Mytilus</taxon>
    </lineage>
</organism>
<dbReference type="Pfam" id="PF25561">
    <property type="entry name" value="QRICH1"/>
    <property type="match status" value="1"/>
</dbReference>
<dbReference type="Pfam" id="PF23142">
    <property type="entry name" value="PH_PLEKHM2"/>
    <property type="match status" value="1"/>
</dbReference>
<dbReference type="Gene3D" id="1.10.443.10">
    <property type="entry name" value="Intergrase catalytic core"/>
    <property type="match status" value="1"/>
</dbReference>
<dbReference type="EMBL" id="CAJPWZ010003235">
    <property type="protein sequence ID" value="CAG2254265.1"/>
    <property type="molecule type" value="Genomic_DNA"/>
</dbReference>
<dbReference type="InterPro" id="IPR057926">
    <property type="entry name" value="QRICH1_dom"/>
</dbReference>
<evidence type="ECO:0000259" key="8">
    <source>
        <dbReference type="PROSITE" id="PS51898"/>
    </source>
</evidence>
<dbReference type="Pfam" id="PF00589">
    <property type="entry name" value="Phage_integrase"/>
    <property type="match status" value="1"/>
</dbReference>
<dbReference type="InterPro" id="IPR057288">
    <property type="entry name" value="PH_PLEKHM2"/>
</dbReference>
<evidence type="ECO:0000256" key="5">
    <source>
        <dbReference type="ARBA" id="ARBA00022843"/>
    </source>
</evidence>
<dbReference type="GO" id="GO:0005737">
    <property type="term" value="C:cytoplasm"/>
    <property type="evidence" value="ECO:0007669"/>
    <property type="project" value="UniProtKB-SubCell"/>
</dbReference>
<dbReference type="InterPro" id="IPR013762">
    <property type="entry name" value="Integrase-like_cat_sf"/>
</dbReference>
<dbReference type="InterPro" id="IPR057676">
    <property type="entry name" value="PH_S11IP_C"/>
</dbReference>
<evidence type="ECO:0000256" key="4">
    <source>
        <dbReference type="ARBA" id="ARBA00022553"/>
    </source>
</evidence>
<proteinExistence type="predicted"/>
<dbReference type="Pfam" id="PF12012">
    <property type="entry name" value="DUF3504"/>
    <property type="match status" value="1"/>
</dbReference>
<dbReference type="OrthoDB" id="7451790at2759"/>
<dbReference type="SUPFAM" id="SSF56349">
    <property type="entry name" value="DNA breaking-rejoining enzymes"/>
    <property type="match status" value="1"/>
</dbReference>
<evidence type="ECO:0000256" key="2">
    <source>
        <dbReference type="ARBA" id="ARBA00022490"/>
    </source>
</evidence>
<accession>A0A8S3VGR6</accession>
<evidence type="ECO:0000256" key="6">
    <source>
        <dbReference type="ARBA" id="ARBA00023172"/>
    </source>
</evidence>
<dbReference type="PROSITE" id="PS51898">
    <property type="entry name" value="TYR_RECOMBINASE"/>
    <property type="match status" value="1"/>
</dbReference>
<dbReference type="AlphaFoldDB" id="A0A8S3VGR6"/>
<evidence type="ECO:0000313" key="10">
    <source>
        <dbReference type="Proteomes" id="UP000683360"/>
    </source>
</evidence>
<dbReference type="GO" id="GO:0003677">
    <property type="term" value="F:DNA binding"/>
    <property type="evidence" value="ECO:0007669"/>
    <property type="project" value="InterPro"/>
</dbReference>
<dbReference type="GO" id="GO:0006310">
    <property type="term" value="P:DNA recombination"/>
    <property type="evidence" value="ECO:0007669"/>
    <property type="project" value="UniProtKB-KW"/>
</dbReference>
<feature type="region of interest" description="Disordered" evidence="7">
    <location>
        <begin position="225"/>
        <end position="311"/>
    </location>
</feature>
<evidence type="ECO:0000313" key="9">
    <source>
        <dbReference type="EMBL" id="CAG2254265.1"/>
    </source>
</evidence>
<dbReference type="Proteomes" id="UP000683360">
    <property type="component" value="Unassembled WGS sequence"/>
</dbReference>
<dbReference type="Pfam" id="PF25624">
    <property type="entry name" value="PH_S11IP_C"/>
    <property type="match status" value="1"/>
</dbReference>
<dbReference type="PANTHER" id="PTHR21446:SF12">
    <property type="entry name" value="POTASSIUM CHANNEL TETRAMERIZATION DOMAIN CONTAINING 1"/>
    <property type="match status" value="1"/>
</dbReference>
<comment type="caution">
    <text evidence="9">The sequence shown here is derived from an EMBL/GenBank/DDBJ whole genome shotgun (WGS) entry which is preliminary data.</text>
</comment>
<keyword evidence="4" id="KW-0597">Phosphoprotein</keyword>
<sequence>MRQKPKLHSVYSIYKDTSLQGSEWNRISQAEESEYYGAESELFIVMLPSEKLKQLIISVNNRYLIEKDLNGQIVELLDLKCMVSFLISMETVDHENISEEISLPVYADIATEFQNLLQPFIDAKDVERQMKDLLQCLKCSNQFDKSAAEIKIQVPDKKHFNSYSSMSKGDSTQYICPKCKSEMVVELDTKELPTSLQNTPIGSYVSGDNFLGTPSKGFINGNIISGSPVAKSSPKKEKDNRNIGMDELDGTTEGDTVQLRTKTKEQSSHNVKRNRSFRLPELKGTSDAEDNVQLRPKTEGHDLYRKNREKSFQGLEQKGIYDTDESEYNGNKEPSAVMSNSAMISGTERETVIQKSYSTGTAMCDMDRLQADDENPEYIRNSSWSGVKKSNSHRVLKRSSIDSDITILTNDSSSIGVISESTNESSSIAVISESSNDMIADRILDVFSDNSEAKSAHNLTLPVRKTGLNSSQNCEIDIVSRKLTEISEEAAVVTPMGSPLSSSICSSMVSSVYENTVTSPSTENIHQETVDSYKNCDNGFHDNHNGNEESIYDVFVTNDNKEFNPMHTKGEIDNRESSLTVEVLNSSETAMDNSNLDYGSGDVSMEADSVLKSFCDTDFTNIDHRLKLFLTMTYLEENDIEKLQCALKVDIVQYMETEEFTGYLVVSTDRIFIFKFTDKEDCDDYESCLKCIENQPITELQYIDIGLGYQSLRHGQPETVKSLQNKIEESVPKNSVKKYKWGYNAFNSWQAERRLRPISDNLGIPPNCLQKDLVHMDKTELSTSLQYFIAEAKKKDGGTYPSNSIYDLFSSIQGYIRHQKSSSINFFTDPEFLRARQVLDAIMKERATEGLGANARKQADVISVDEETSLYDKGILGVDNPQQLLDTLLYLFGLHFALRGGTEHRRLRLNSNPQITGPFQDKDAKLRYLFPANGGKDCFYLTPLKHIKDGQWYSNNPIGHNTLQGTVKRLCASIGLTGKRTNHSLRASAATRLYNAGIEEQRVAETTGHRSNAVRVYKRTSADQQLEASNILYGLRPSDGRKKAKPSAAAGAPVSSVSVECSTDESIVQDTAFSENSKLQGISKYNAETLENLTSTIAESDEEEDGQFELVRYLCGILVEEEDVRVSVGLAITEDELILVTENYQWPLPRLQAPLDAEFKGQQFTIRDCQKINNIATVETCEDDTTQIRLTFFNEESQQEVCWHIAMTTDSGVLSLINAVREPWKNAFGVDLDVTPVSFLSNSL</sequence>
<dbReference type="GO" id="GO:0015074">
    <property type="term" value="P:DNA integration"/>
    <property type="evidence" value="ECO:0007669"/>
    <property type="project" value="InterPro"/>
</dbReference>
<keyword evidence="3" id="KW-1017">Isopeptide bond</keyword>